<keyword evidence="2" id="KW-0732">Signal</keyword>
<dbReference type="EMBL" id="VCGU01000459">
    <property type="protein sequence ID" value="TRY61125.1"/>
    <property type="molecule type" value="Genomic_DNA"/>
</dbReference>
<organism evidence="3 4">
    <name type="scientific">Tigriopus californicus</name>
    <name type="common">Marine copepod</name>
    <dbReference type="NCBI Taxonomy" id="6832"/>
    <lineage>
        <taxon>Eukaryota</taxon>
        <taxon>Metazoa</taxon>
        <taxon>Ecdysozoa</taxon>
        <taxon>Arthropoda</taxon>
        <taxon>Crustacea</taxon>
        <taxon>Multicrustacea</taxon>
        <taxon>Hexanauplia</taxon>
        <taxon>Copepoda</taxon>
        <taxon>Harpacticoida</taxon>
        <taxon>Harpacticidae</taxon>
        <taxon>Tigriopus</taxon>
    </lineage>
</organism>
<keyword evidence="1" id="KW-0812">Transmembrane</keyword>
<proteinExistence type="predicted"/>
<dbReference type="Proteomes" id="UP000318571">
    <property type="component" value="Chromosome 8"/>
</dbReference>
<comment type="caution">
    <text evidence="3">The sequence shown here is derived from an EMBL/GenBank/DDBJ whole genome shotgun (WGS) entry which is preliminary data.</text>
</comment>
<accession>A0A553N6Q6</accession>
<evidence type="ECO:0000256" key="1">
    <source>
        <dbReference type="SAM" id="Phobius"/>
    </source>
</evidence>
<keyword evidence="1" id="KW-1133">Transmembrane helix</keyword>
<sequence length="346" mass="38523">MVKFITSCVIALSIVSKLRASSPYTDHRVPFKNGADVTWHEEFVARVVNISQQYLSLPEILRPTDLGNGLVMPADTPREHLDVFYLNPSKTVAIGILIENYSKYRLGDPRTSGTHACSYNHQRNTLLTVEPGSSEYMVVDNGGYAHHGICGTVSWQIFQENGSPILNDKLGTRFTITYYVPYRGPCGQCSKRRENTFSLNVMRIPLNATHHWTTPNVMEKFWDSYHYKGIGSVHQSGGEPILGLFDKGRYLARGQMECGCKPLLVVQFMPGPDWRKMMWAKNKMLMEALSLSTSSQGTLRTGTGIPFLVIVVGSACTGFLVLVLGFCGIRKCKEARSPGYDSAPIN</sequence>
<feature type="chain" id="PRO_5021754097" description="Protein amnionless" evidence="2">
    <location>
        <begin position="21"/>
        <end position="346"/>
    </location>
</feature>
<keyword evidence="1" id="KW-0472">Membrane</keyword>
<keyword evidence="4" id="KW-1185">Reference proteome</keyword>
<evidence type="ECO:0000313" key="4">
    <source>
        <dbReference type="Proteomes" id="UP000318571"/>
    </source>
</evidence>
<dbReference type="AlphaFoldDB" id="A0A553N6Q6"/>
<reference evidence="3 4" key="1">
    <citation type="journal article" date="2018" name="Nat. Ecol. Evol.">
        <title>Genomic signatures of mitonuclear coevolution across populations of Tigriopus californicus.</title>
        <authorList>
            <person name="Barreto F.S."/>
            <person name="Watson E.T."/>
            <person name="Lima T.G."/>
            <person name="Willett C.S."/>
            <person name="Edmands S."/>
            <person name="Li W."/>
            <person name="Burton R.S."/>
        </authorList>
    </citation>
    <scope>NUCLEOTIDE SEQUENCE [LARGE SCALE GENOMIC DNA]</scope>
    <source>
        <strain evidence="3 4">San Diego</strain>
    </source>
</reference>
<protein>
    <recommendedName>
        <fullName evidence="5">Protein amnionless</fullName>
    </recommendedName>
</protein>
<gene>
    <name evidence="3" type="ORF">TCAL_01817</name>
</gene>
<evidence type="ECO:0000313" key="3">
    <source>
        <dbReference type="EMBL" id="TRY61125.1"/>
    </source>
</evidence>
<feature type="signal peptide" evidence="2">
    <location>
        <begin position="1"/>
        <end position="20"/>
    </location>
</feature>
<feature type="transmembrane region" description="Helical" evidence="1">
    <location>
        <begin position="305"/>
        <end position="327"/>
    </location>
</feature>
<evidence type="ECO:0008006" key="5">
    <source>
        <dbReference type="Google" id="ProtNLM"/>
    </source>
</evidence>
<evidence type="ECO:0000256" key="2">
    <source>
        <dbReference type="SAM" id="SignalP"/>
    </source>
</evidence>
<name>A0A553N6Q6_TIGCA</name>